<keyword evidence="2" id="KW-0812">Transmembrane</keyword>
<keyword evidence="2" id="KW-0472">Membrane</keyword>
<dbReference type="EMBL" id="CAJVPJ010000878">
    <property type="protein sequence ID" value="CAG8562504.1"/>
    <property type="molecule type" value="Genomic_DNA"/>
</dbReference>
<accession>A0A9N9FV92</accession>
<comment type="caution">
    <text evidence="3">The sequence shown here is derived from an EMBL/GenBank/DDBJ whole genome shotgun (WGS) entry which is preliminary data.</text>
</comment>
<reference evidence="3" key="1">
    <citation type="submission" date="2021-06" db="EMBL/GenBank/DDBJ databases">
        <authorList>
            <person name="Kallberg Y."/>
            <person name="Tangrot J."/>
            <person name="Rosling A."/>
        </authorList>
    </citation>
    <scope>NUCLEOTIDE SEQUENCE</scope>
    <source>
        <strain evidence="3">IA702</strain>
    </source>
</reference>
<feature type="region of interest" description="Disordered" evidence="1">
    <location>
        <begin position="1"/>
        <end position="34"/>
    </location>
</feature>
<dbReference type="AlphaFoldDB" id="A0A9N9FV92"/>
<keyword evidence="4" id="KW-1185">Reference proteome</keyword>
<feature type="transmembrane region" description="Helical" evidence="2">
    <location>
        <begin position="89"/>
        <end position="106"/>
    </location>
</feature>
<feature type="transmembrane region" description="Helical" evidence="2">
    <location>
        <begin position="152"/>
        <end position="170"/>
    </location>
</feature>
<evidence type="ECO:0000313" key="3">
    <source>
        <dbReference type="EMBL" id="CAG8562504.1"/>
    </source>
</evidence>
<dbReference type="Proteomes" id="UP000789572">
    <property type="component" value="Unassembled WGS sequence"/>
</dbReference>
<proteinExistence type="predicted"/>
<organism evidence="3 4">
    <name type="scientific">Paraglomus occultum</name>
    <dbReference type="NCBI Taxonomy" id="144539"/>
    <lineage>
        <taxon>Eukaryota</taxon>
        <taxon>Fungi</taxon>
        <taxon>Fungi incertae sedis</taxon>
        <taxon>Mucoromycota</taxon>
        <taxon>Glomeromycotina</taxon>
        <taxon>Glomeromycetes</taxon>
        <taxon>Paraglomerales</taxon>
        <taxon>Paraglomeraceae</taxon>
        <taxon>Paraglomus</taxon>
    </lineage>
</organism>
<feature type="compositionally biased region" description="Polar residues" evidence="1">
    <location>
        <begin position="1"/>
        <end position="15"/>
    </location>
</feature>
<name>A0A9N9FV92_9GLOM</name>
<protein>
    <submittedName>
        <fullName evidence="3">7629_t:CDS:1</fullName>
    </submittedName>
</protein>
<evidence type="ECO:0000313" key="4">
    <source>
        <dbReference type="Proteomes" id="UP000789572"/>
    </source>
</evidence>
<evidence type="ECO:0000256" key="1">
    <source>
        <dbReference type="SAM" id="MobiDB-lite"/>
    </source>
</evidence>
<keyword evidence="2" id="KW-1133">Transmembrane helix</keyword>
<sequence length="193" mass="20944">MALASNNIQNLQGSTDDNNPPINPPTDNPVVNNFVPDQPPVGSIAYLPDNKPDVIYTPSGEPIQVLVEGTPVAPPAASPLSNFRMTKEICIAIAAFIFVLIGIIMSNSSLNSCTQNCLFHVRLQLRTRDVQAYPKCLMKCASTYHAVKGAGSAFLVIGAIVLLGAGAFMYQKRQEQLMQQQNNQDMQQAQINE</sequence>
<gene>
    <name evidence="3" type="ORF">POCULU_LOCUS5583</name>
</gene>
<evidence type="ECO:0000256" key="2">
    <source>
        <dbReference type="SAM" id="Phobius"/>
    </source>
</evidence>